<dbReference type="Gene3D" id="3.10.20.90">
    <property type="entry name" value="Phosphatidylinositol 3-kinase Catalytic Subunit, Chain A, domain 1"/>
    <property type="match status" value="1"/>
</dbReference>
<dbReference type="InterPro" id="IPR000626">
    <property type="entry name" value="Ubiquitin-like_dom"/>
</dbReference>
<proteinExistence type="predicted"/>
<accession>A0A086KYQ1</accession>
<protein>
    <recommendedName>
        <fullName evidence="2">Ubiquitin-like domain-containing protein</fullName>
    </recommendedName>
</protein>
<dbReference type="VEuPathDB" id="ToxoDB:TGDOM2_262160"/>
<comment type="caution">
    <text evidence="3">The sequence shown here is derived from an EMBL/GenBank/DDBJ whole genome shotgun (WGS) entry which is preliminary data.</text>
</comment>
<evidence type="ECO:0000259" key="2">
    <source>
        <dbReference type="PROSITE" id="PS50053"/>
    </source>
</evidence>
<feature type="compositionally biased region" description="Pro residues" evidence="1">
    <location>
        <begin position="177"/>
        <end position="189"/>
    </location>
</feature>
<evidence type="ECO:0000313" key="4">
    <source>
        <dbReference type="Proteomes" id="UP000028837"/>
    </source>
</evidence>
<reference evidence="3 4" key="1">
    <citation type="submission" date="2014-02" db="EMBL/GenBank/DDBJ databases">
        <authorList>
            <person name="Sibley D."/>
            <person name="Venepally P."/>
            <person name="Karamycheva S."/>
            <person name="Hadjithomas M."/>
            <person name="Khan A."/>
            <person name="Brunk B."/>
            <person name="Roos D."/>
            <person name="Caler E."/>
            <person name="Lorenzi H."/>
        </authorList>
    </citation>
    <scope>NUCLEOTIDE SEQUENCE [LARGE SCALE GENOMIC DNA]</scope>
    <source>
        <strain evidence="3 4">GAB2-2007-GAL-DOM2</strain>
    </source>
</reference>
<evidence type="ECO:0000256" key="1">
    <source>
        <dbReference type="SAM" id="MobiDB-lite"/>
    </source>
</evidence>
<organism evidence="3 4">
    <name type="scientific">Toxoplasma gondii GAB2-2007-GAL-DOM2</name>
    <dbReference type="NCBI Taxonomy" id="1130820"/>
    <lineage>
        <taxon>Eukaryota</taxon>
        <taxon>Sar</taxon>
        <taxon>Alveolata</taxon>
        <taxon>Apicomplexa</taxon>
        <taxon>Conoidasida</taxon>
        <taxon>Coccidia</taxon>
        <taxon>Eucoccidiorida</taxon>
        <taxon>Eimeriorina</taxon>
        <taxon>Sarcocystidae</taxon>
        <taxon>Toxoplasma</taxon>
    </lineage>
</organism>
<dbReference type="AlphaFoldDB" id="A0A086KYQ1"/>
<feature type="compositionally biased region" description="Basic and acidic residues" evidence="1">
    <location>
        <begin position="202"/>
        <end position="216"/>
    </location>
</feature>
<dbReference type="PROSITE" id="PS50053">
    <property type="entry name" value="UBIQUITIN_2"/>
    <property type="match status" value="1"/>
</dbReference>
<feature type="region of interest" description="Disordered" evidence="1">
    <location>
        <begin position="177"/>
        <end position="222"/>
    </location>
</feature>
<evidence type="ECO:0000313" key="3">
    <source>
        <dbReference type="EMBL" id="KFG49519.1"/>
    </source>
</evidence>
<dbReference type="CDD" id="cd17039">
    <property type="entry name" value="Ubl_ubiquitin_like"/>
    <property type="match status" value="1"/>
</dbReference>
<sequence length="222" mass="24669">MRLCIVNPEDSAGEAEDRGQYIEAHGDWTFSMLLRYLWENGIFSLPGKRQSGSQNGLADGLPSVMLTSNGVLFDMEKKIDDYALQPETKMYISTATYGMPTRLFVVLAETGETHGFEVFAADRVQVLMRLIRTRLGVEEDDMILVHRGSRLDPEKSLEDQCVGRDALVYLLRISEAPPLPPLPLPPTPAALPVKGKTPTSPRGKDARDAKKRPETKKGKKSK</sequence>
<name>A0A086KYQ1_TOXGO</name>
<dbReference type="InterPro" id="IPR029071">
    <property type="entry name" value="Ubiquitin-like_domsf"/>
</dbReference>
<feature type="domain" description="Ubiquitin-like" evidence="2">
    <location>
        <begin position="101"/>
        <end position="171"/>
    </location>
</feature>
<dbReference type="Proteomes" id="UP000028837">
    <property type="component" value="Unassembled WGS sequence"/>
</dbReference>
<dbReference type="EMBL" id="AHZU02000012">
    <property type="protein sequence ID" value="KFG49519.1"/>
    <property type="molecule type" value="Genomic_DNA"/>
</dbReference>
<dbReference type="SUPFAM" id="SSF54236">
    <property type="entry name" value="Ubiquitin-like"/>
    <property type="match status" value="1"/>
</dbReference>
<gene>
    <name evidence="3" type="ORF">TGDOM2_262160</name>
</gene>
<dbReference type="OrthoDB" id="329851at2759"/>